<keyword evidence="3" id="KW-0479">Metal-binding</keyword>
<feature type="non-terminal residue" evidence="7">
    <location>
        <position position="1"/>
    </location>
</feature>
<sequence>SWRPEQYLCNSKINPYFIHFPIFNYIPFLNKQSFKRVVEFDNKIDKIIELKREDLVNGNIETASSLATALYLLAAHKVTREEILTVLGDDLTPSAEQHRSLKYLNMIIYVNLRLYPKCCGNVIPTGACIQIFIYGIHHSSKLWKNPEEFLPERFENESEESGSWFSFDGGSRK</sequence>
<reference evidence="7 8" key="1">
    <citation type="submission" date="2021-06" db="EMBL/GenBank/DDBJ databases">
        <authorList>
            <person name="Kallberg Y."/>
            <person name="Tangrot J."/>
            <person name="Rosling A."/>
        </authorList>
    </citation>
    <scope>NUCLEOTIDE SEQUENCE [LARGE SCALE GENOMIC DNA]</scope>
    <source>
        <strain evidence="7 8">120-4 pot B 10/14</strain>
    </source>
</reference>
<accession>A0ABN7V3U5</accession>
<gene>
    <name evidence="7" type="ORF">GMARGA_LOCUS14055</name>
</gene>
<name>A0ABN7V3U5_GIGMA</name>
<evidence type="ECO:0000256" key="6">
    <source>
        <dbReference type="ARBA" id="ARBA00023033"/>
    </source>
</evidence>
<keyword evidence="6" id="KW-0503">Monooxygenase</keyword>
<evidence type="ECO:0000256" key="5">
    <source>
        <dbReference type="ARBA" id="ARBA00023004"/>
    </source>
</evidence>
<keyword evidence="8" id="KW-1185">Reference proteome</keyword>
<dbReference type="PANTHER" id="PTHR24291">
    <property type="entry name" value="CYTOCHROME P450 FAMILY 4"/>
    <property type="match status" value="1"/>
</dbReference>
<dbReference type="Proteomes" id="UP000789901">
    <property type="component" value="Unassembled WGS sequence"/>
</dbReference>
<evidence type="ECO:0000313" key="7">
    <source>
        <dbReference type="EMBL" id="CAG8727413.1"/>
    </source>
</evidence>
<keyword evidence="2" id="KW-0349">Heme</keyword>
<evidence type="ECO:0000256" key="3">
    <source>
        <dbReference type="ARBA" id="ARBA00022723"/>
    </source>
</evidence>
<dbReference type="PANTHER" id="PTHR24291:SF50">
    <property type="entry name" value="BIFUNCTIONAL ALBAFLAVENONE MONOOXYGENASE_TERPENE SYNTHASE"/>
    <property type="match status" value="1"/>
</dbReference>
<evidence type="ECO:0000256" key="2">
    <source>
        <dbReference type="ARBA" id="ARBA00022617"/>
    </source>
</evidence>
<dbReference type="SUPFAM" id="SSF48264">
    <property type="entry name" value="Cytochrome P450"/>
    <property type="match status" value="1"/>
</dbReference>
<keyword evidence="5" id="KW-0408">Iron</keyword>
<protein>
    <submittedName>
        <fullName evidence="7">30387_t:CDS:1</fullName>
    </submittedName>
</protein>
<proteinExistence type="inferred from homology"/>
<keyword evidence="4" id="KW-0560">Oxidoreductase</keyword>
<comment type="caution">
    <text evidence="7">The sequence shown here is derived from an EMBL/GenBank/DDBJ whole genome shotgun (WGS) entry which is preliminary data.</text>
</comment>
<comment type="similarity">
    <text evidence="1">Belongs to the cytochrome P450 family.</text>
</comment>
<organism evidence="7 8">
    <name type="scientific">Gigaspora margarita</name>
    <dbReference type="NCBI Taxonomy" id="4874"/>
    <lineage>
        <taxon>Eukaryota</taxon>
        <taxon>Fungi</taxon>
        <taxon>Fungi incertae sedis</taxon>
        <taxon>Mucoromycota</taxon>
        <taxon>Glomeromycotina</taxon>
        <taxon>Glomeromycetes</taxon>
        <taxon>Diversisporales</taxon>
        <taxon>Gigasporaceae</taxon>
        <taxon>Gigaspora</taxon>
    </lineage>
</organism>
<evidence type="ECO:0000313" key="8">
    <source>
        <dbReference type="Proteomes" id="UP000789901"/>
    </source>
</evidence>
<dbReference type="Gene3D" id="1.10.630.10">
    <property type="entry name" value="Cytochrome P450"/>
    <property type="match status" value="1"/>
</dbReference>
<dbReference type="InterPro" id="IPR050196">
    <property type="entry name" value="Cytochrome_P450_Monoox"/>
</dbReference>
<evidence type="ECO:0000256" key="1">
    <source>
        <dbReference type="ARBA" id="ARBA00010617"/>
    </source>
</evidence>
<dbReference type="EMBL" id="CAJVQB010009170">
    <property type="protein sequence ID" value="CAG8727413.1"/>
    <property type="molecule type" value="Genomic_DNA"/>
</dbReference>
<dbReference type="InterPro" id="IPR036396">
    <property type="entry name" value="Cyt_P450_sf"/>
</dbReference>
<dbReference type="InterPro" id="IPR001128">
    <property type="entry name" value="Cyt_P450"/>
</dbReference>
<evidence type="ECO:0000256" key="4">
    <source>
        <dbReference type="ARBA" id="ARBA00023002"/>
    </source>
</evidence>
<dbReference type="Pfam" id="PF00067">
    <property type="entry name" value="p450"/>
    <property type="match status" value="1"/>
</dbReference>